<keyword evidence="2" id="KW-1185">Reference proteome</keyword>
<organism evidence="1 2">
    <name type="scientific">Deinococcus aetherius</name>
    <dbReference type="NCBI Taxonomy" id="200252"/>
    <lineage>
        <taxon>Bacteria</taxon>
        <taxon>Thermotogati</taxon>
        <taxon>Deinococcota</taxon>
        <taxon>Deinococci</taxon>
        <taxon>Deinococcales</taxon>
        <taxon>Deinococcaceae</taxon>
        <taxon>Deinococcus</taxon>
    </lineage>
</organism>
<proteinExistence type="predicted"/>
<gene>
    <name evidence="1" type="ORF">DAETH_08240</name>
</gene>
<evidence type="ECO:0000313" key="2">
    <source>
        <dbReference type="Proteomes" id="UP001064971"/>
    </source>
</evidence>
<name>A0ABM8AAR9_9DEIO</name>
<sequence length="194" mass="20507">MEVPVPGEGSGGFAVGRDHLVITYCGVMKPWHAALCAALLSACSPGLDLYTPPVARDYVASCARDPQALSCRAILPTLNGLNDEVTVVLVNAGPDSSNALLAERLAGKGVRLEDFLTSPEAAAYACANVFLASELRSGRMQTLDGKRHTVECLLSEGQTEMCRIDGTTEGFNVLDHANGPRRGSVYLMTGPLPF</sequence>
<dbReference type="EMBL" id="AP026560">
    <property type="protein sequence ID" value="BDP40855.1"/>
    <property type="molecule type" value="Genomic_DNA"/>
</dbReference>
<protein>
    <submittedName>
        <fullName evidence="1">Uncharacterized protein</fullName>
    </submittedName>
</protein>
<evidence type="ECO:0000313" key="1">
    <source>
        <dbReference type="EMBL" id="BDP40855.1"/>
    </source>
</evidence>
<reference evidence="1" key="1">
    <citation type="submission" date="2022-07" db="EMBL/GenBank/DDBJ databases">
        <title>Complete Genome Sequence of the Radioresistant Bacterium Deinococcus aetherius ST0316, Isolated from the Air Dust collected in Lower Stratosphere above Japan.</title>
        <authorList>
            <person name="Satoh K."/>
            <person name="Hagiwara K."/>
            <person name="Katsumata K."/>
            <person name="Kubo A."/>
            <person name="Yokobori S."/>
            <person name="Yamagishi A."/>
            <person name="Oono Y."/>
            <person name="Narumi I."/>
        </authorList>
    </citation>
    <scope>NUCLEOTIDE SEQUENCE</scope>
    <source>
        <strain evidence="1">ST0316</strain>
    </source>
</reference>
<dbReference type="Proteomes" id="UP001064971">
    <property type="component" value="Chromosome"/>
</dbReference>
<accession>A0ABM8AAR9</accession>